<name>S7QFJ9_GLOTA</name>
<gene>
    <name evidence="2" type="ORF">GLOTRDRAFT_126688</name>
</gene>
<dbReference type="AlphaFoldDB" id="S7QFJ9"/>
<dbReference type="Proteomes" id="UP000030669">
    <property type="component" value="Unassembled WGS sequence"/>
</dbReference>
<dbReference type="HOGENOM" id="CLU_1906936_0_0_1"/>
<sequence length="133" mass="14371">MASDSDGVPTSDTSSSSNPVSSDSTPAANTSDETADIDPADFIQEELQSFAELVDELVQGAVSNDFNLPEATPPRTAAPAAEPASIPRNEVWLLRNLFLYSSGTETFQTLTELWSRGQDNLDLELQYQEVMNA</sequence>
<feature type="region of interest" description="Disordered" evidence="1">
    <location>
        <begin position="1"/>
        <end position="39"/>
    </location>
</feature>
<dbReference type="EMBL" id="KB469298">
    <property type="protein sequence ID" value="EPQ58197.1"/>
    <property type="molecule type" value="Genomic_DNA"/>
</dbReference>
<evidence type="ECO:0000313" key="3">
    <source>
        <dbReference type="Proteomes" id="UP000030669"/>
    </source>
</evidence>
<proteinExistence type="predicted"/>
<dbReference type="KEGG" id="gtr:GLOTRDRAFT_126688"/>
<accession>S7QFJ9</accession>
<reference evidence="2 3" key="1">
    <citation type="journal article" date="2012" name="Science">
        <title>The Paleozoic origin of enzymatic lignin decomposition reconstructed from 31 fungal genomes.</title>
        <authorList>
            <person name="Floudas D."/>
            <person name="Binder M."/>
            <person name="Riley R."/>
            <person name="Barry K."/>
            <person name="Blanchette R.A."/>
            <person name="Henrissat B."/>
            <person name="Martinez A.T."/>
            <person name="Otillar R."/>
            <person name="Spatafora J.W."/>
            <person name="Yadav J.S."/>
            <person name="Aerts A."/>
            <person name="Benoit I."/>
            <person name="Boyd A."/>
            <person name="Carlson A."/>
            <person name="Copeland A."/>
            <person name="Coutinho P.M."/>
            <person name="de Vries R.P."/>
            <person name="Ferreira P."/>
            <person name="Findley K."/>
            <person name="Foster B."/>
            <person name="Gaskell J."/>
            <person name="Glotzer D."/>
            <person name="Gorecki P."/>
            <person name="Heitman J."/>
            <person name="Hesse C."/>
            <person name="Hori C."/>
            <person name="Igarashi K."/>
            <person name="Jurgens J.A."/>
            <person name="Kallen N."/>
            <person name="Kersten P."/>
            <person name="Kohler A."/>
            <person name="Kuees U."/>
            <person name="Kumar T.K.A."/>
            <person name="Kuo A."/>
            <person name="LaButti K."/>
            <person name="Larrondo L.F."/>
            <person name="Lindquist E."/>
            <person name="Ling A."/>
            <person name="Lombard V."/>
            <person name="Lucas S."/>
            <person name="Lundell T."/>
            <person name="Martin R."/>
            <person name="McLaughlin D.J."/>
            <person name="Morgenstern I."/>
            <person name="Morin E."/>
            <person name="Murat C."/>
            <person name="Nagy L.G."/>
            <person name="Nolan M."/>
            <person name="Ohm R.A."/>
            <person name="Patyshakuliyeva A."/>
            <person name="Rokas A."/>
            <person name="Ruiz-Duenas F.J."/>
            <person name="Sabat G."/>
            <person name="Salamov A."/>
            <person name="Samejima M."/>
            <person name="Schmutz J."/>
            <person name="Slot J.C."/>
            <person name="St John F."/>
            <person name="Stenlid J."/>
            <person name="Sun H."/>
            <person name="Sun S."/>
            <person name="Syed K."/>
            <person name="Tsang A."/>
            <person name="Wiebenga A."/>
            <person name="Young D."/>
            <person name="Pisabarro A."/>
            <person name="Eastwood D.C."/>
            <person name="Martin F."/>
            <person name="Cullen D."/>
            <person name="Grigoriev I.V."/>
            <person name="Hibbett D.S."/>
        </authorList>
    </citation>
    <scope>NUCLEOTIDE SEQUENCE [LARGE SCALE GENOMIC DNA]</scope>
    <source>
        <strain evidence="2 3">ATCC 11539</strain>
    </source>
</reference>
<keyword evidence="3" id="KW-1185">Reference proteome</keyword>
<feature type="compositionally biased region" description="Low complexity" evidence="1">
    <location>
        <begin position="1"/>
        <end position="26"/>
    </location>
</feature>
<evidence type="ECO:0000313" key="2">
    <source>
        <dbReference type="EMBL" id="EPQ58197.1"/>
    </source>
</evidence>
<organism evidence="2 3">
    <name type="scientific">Gloeophyllum trabeum (strain ATCC 11539 / FP-39264 / Madison 617)</name>
    <name type="common">Brown rot fungus</name>
    <dbReference type="NCBI Taxonomy" id="670483"/>
    <lineage>
        <taxon>Eukaryota</taxon>
        <taxon>Fungi</taxon>
        <taxon>Dikarya</taxon>
        <taxon>Basidiomycota</taxon>
        <taxon>Agaricomycotina</taxon>
        <taxon>Agaricomycetes</taxon>
        <taxon>Gloeophyllales</taxon>
        <taxon>Gloeophyllaceae</taxon>
        <taxon>Gloeophyllum</taxon>
    </lineage>
</organism>
<evidence type="ECO:0000256" key="1">
    <source>
        <dbReference type="SAM" id="MobiDB-lite"/>
    </source>
</evidence>
<dbReference type="RefSeq" id="XP_007863446.1">
    <property type="nucleotide sequence ID" value="XM_007865255.1"/>
</dbReference>
<protein>
    <submittedName>
        <fullName evidence="2">Uncharacterized protein</fullName>
    </submittedName>
</protein>
<dbReference type="GeneID" id="19301427"/>